<accession>A0A4R5MJI0</accession>
<dbReference type="EMBL" id="SJCY01000010">
    <property type="protein sequence ID" value="TDG35345.1"/>
    <property type="molecule type" value="Genomic_DNA"/>
</dbReference>
<comment type="caution">
    <text evidence="1">The sequence shown here is derived from an EMBL/GenBank/DDBJ whole genome shotgun (WGS) entry which is preliminary data.</text>
</comment>
<organism evidence="1 2">
    <name type="scientific">Pedobacter changchengzhani</name>
    <dbReference type="NCBI Taxonomy" id="2529274"/>
    <lineage>
        <taxon>Bacteria</taxon>
        <taxon>Pseudomonadati</taxon>
        <taxon>Bacteroidota</taxon>
        <taxon>Sphingobacteriia</taxon>
        <taxon>Sphingobacteriales</taxon>
        <taxon>Sphingobacteriaceae</taxon>
        <taxon>Pedobacter</taxon>
    </lineage>
</organism>
<evidence type="ECO:0008006" key="3">
    <source>
        <dbReference type="Google" id="ProtNLM"/>
    </source>
</evidence>
<evidence type="ECO:0000313" key="2">
    <source>
        <dbReference type="Proteomes" id="UP000295668"/>
    </source>
</evidence>
<evidence type="ECO:0000313" key="1">
    <source>
        <dbReference type="EMBL" id="TDG35345.1"/>
    </source>
</evidence>
<keyword evidence="2" id="KW-1185">Reference proteome</keyword>
<protein>
    <recommendedName>
        <fullName evidence="3">Restriction endonuclease</fullName>
    </recommendedName>
</protein>
<dbReference type="AlphaFoldDB" id="A0A4R5MJI0"/>
<name>A0A4R5MJI0_9SPHI</name>
<gene>
    <name evidence="1" type="ORF">EZJ43_13650</name>
</gene>
<dbReference type="OrthoDB" id="2843140at2"/>
<dbReference type="RefSeq" id="WP_133263274.1">
    <property type="nucleotide sequence ID" value="NZ_SJCY01000010.1"/>
</dbReference>
<sequence>MFNKLQFIHPNIFNITKRKEFVADLSLNGYVDHAFEFAFNMTFGAEGHHRDHRTGGQHQRQKAELFINAFQGKLAEFGVYRKLTDNKIDVNKPDLRIMGAGLWDDFDFICGSKKISVKSAAHFSNLMLLEQKDWSKNGAYIPNLEGGNSQYDYFIFCRIKPDGKQMLRDHKDIFLKDEVDKIELKRLIINGQSWLIDIAGFIAHEDLVSIINGEFILPQKALLNGKTEMDAANYYVQSGDLHPLSDLVTELKSSI</sequence>
<reference evidence="1 2" key="1">
    <citation type="submission" date="2019-02" db="EMBL/GenBank/DDBJ databases">
        <title>Pedobacter sp. nov., a novel speices isolated from soil of pinguins habitat in Antarcitica.</title>
        <authorList>
            <person name="He R.-H."/>
        </authorList>
    </citation>
    <scope>NUCLEOTIDE SEQUENCE [LARGE SCALE GENOMIC DNA]</scope>
    <source>
        <strain evidence="1 2">E01020</strain>
    </source>
</reference>
<dbReference type="Proteomes" id="UP000295668">
    <property type="component" value="Unassembled WGS sequence"/>
</dbReference>
<proteinExistence type="predicted"/>